<dbReference type="PANTHER" id="PTHR48081">
    <property type="entry name" value="AB HYDROLASE SUPERFAMILY PROTEIN C4A8.06C"/>
    <property type="match status" value="1"/>
</dbReference>
<feature type="domain" description="BD-FAE-like" evidence="2">
    <location>
        <begin position="196"/>
        <end position="367"/>
    </location>
</feature>
<gene>
    <name evidence="3" type="ORF">SDC9_53642</name>
</gene>
<dbReference type="AlphaFoldDB" id="A0A644WTT4"/>
<keyword evidence="1" id="KW-0378">Hydrolase</keyword>
<dbReference type="InterPro" id="IPR049492">
    <property type="entry name" value="BD-FAE-like_dom"/>
</dbReference>
<evidence type="ECO:0000256" key="1">
    <source>
        <dbReference type="ARBA" id="ARBA00022801"/>
    </source>
</evidence>
<reference evidence="3" key="1">
    <citation type="submission" date="2019-08" db="EMBL/GenBank/DDBJ databases">
        <authorList>
            <person name="Kucharzyk K."/>
            <person name="Murdoch R.W."/>
            <person name="Higgins S."/>
            <person name="Loffler F."/>
        </authorList>
    </citation>
    <scope>NUCLEOTIDE SEQUENCE</scope>
</reference>
<comment type="caution">
    <text evidence="3">The sequence shown here is derived from an EMBL/GenBank/DDBJ whole genome shotgun (WGS) entry which is preliminary data.</text>
</comment>
<dbReference type="EMBL" id="VSSQ01001324">
    <property type="protein sequence ID" value="MPM07336.1"/>
    <property type="molecule type" value="Genomic_DNA"/>
</dbReference>
<proteinExistence type="predicted"/>
<sequence>MRRPKTPKLLLHLFFIAVLAGACDRKSDADFSEVILKRWYSGEIKNEKLFMRFSAASGKSAEGIAFYDEGKGVVTPGKISIGENFLKVQYNGTTQSFNGRWNITPEELVFVLKSDGKEKSVFRLMTDYSAPTLKKRYLTNMFDTVSRTEVKYGSAKGFYSSKKVADMNAGSYPQIVAEVLNELRNNLFTEQLPLQMDIYRPKGDTLRERPLLLLIHGGAFIVGDKRDSFQKKLAIHYAKLGYVVASINYRLGYLFIPGAYSNLERCIYRAVQDSRAAIRWLVKNKKKYGIDPDRIFVAGNSAGGFIALKTAFMAESETYQSVEGNLLMLQEDLGCLDCSGNSIKEKFRLRGVISMWGALTDIELMDEFEKVPLLLIHGDSDKIVPFRYDYPFRNVGEEYASFFVQKVFGSDTIYSKAVSMGFPATLISIPDGSHEPQIDDNNKYTPELKTILAAIDSFLYAQMIPDSIRIEKIDNNAFCLSPGNKAESVYWQISGGCITAVPDRGKVKIVRFSNEPVCILRATAVNKNGIAVQAELKIE</sequence>
<dbReference type="InterPro" id="IPR029058">
    <property type="entry name" value="AB_hydrolase_fold"/>
</dbReference>
<dbReference type="Gene3D" id="3.40.50.1820">
    <property type="entry name" value="alpha/beta hydrolase"/>
    <property type="match status" value="1"/>
</dbReference>
<dbReference type="SUPFAM" id="SSF53474">
    <property type="entry name" value="alpha/beta-Hydrolases"/>
    <property type="match status" value="1"/>
</dbReference>
<dbReference type="PROSITE" id="PS51257">
    <property type="entry name" value="PROKAR_LIPOPROTEIN"/>
    <property type="match status" value="1"/>
</dbReference>
<dbReference type="Pfam" id="PF20434">
    <property type="entry name" value="BD-FAE"/>
    <property type="match status" value="1"/>
</dbReference>
<dbReference type="GO" id="GO:0016787">
    <property type="term" value="F:hydrolase activity"/>
    <property type="evidence" value="ECO:0007669"/>
    <property type="project" value="UniProtKB-KW"/>
</dbReference>
<organism evidence="3">
    <name type="scientific">bioreactor metagenome</name>
    <dbReference type="NCBI Taxonomy" id="1076179"/>
    <lineage>
        <taxon>unclassified sequences</taxon>
        <taxon>metagenomes</taxon>
        <taxon>ecological metagenomes</taxon>
    </lineage>
</organism>
<accession>A0A644WTT4</accession>
<protein>
    <recommendedName>
        <fullName evidence="2">BD-FAE-like domain-containing protein</fullName>
    </recommendedName>
</protein>
<dbReference type="InterPro" id="IPR050300">
    <property type="entry name" value="GDXG_lipolytic_enzyme"/>
</dbReference>
<evidence type="ECO:0000259" key="2">
    <source>
        <dbReference type="Pfam" id="PF20434"/>
    </source>
</evidence>
<evidence type="ECO:0000313" key="3">
    <source>
        <dbReference type="EMBL" id="MPM07336.1"/>
    </source>
</evidence>
<name>A0A644WTT4_9ZZZZ</name>